<name>A0A7K1FQC8_9ACTN</name>
<proteinExistence type="inferred from homology"/>
<organism evidence="9 10">
    <name type="scientific">Nakamurella alba</name>
    <dbReference type="NCBI Taxonomy" id="2665158"/>
    <lineage>
        <taxon>Bacteria</taxon>
        <taxon>Bacillati</taxon>
        <taxon>Actinomycetota</taxon>
        <taxon>Actinomycetes</taxon>
        <taxon>Nakamurellales</taxon>
        <taxon>Nakamurellaceae</taxon>
        <taxon>Nakamurella</taxon>
    </lineage>
</organism>
<dbReference type="InterPro" id="IPR015815">
    <property type="entry name" value="HIBADH-related"/>
</dbReference>
<dbReference type="AlphaFoldDB" id="A0A7K1FQC8"/>
<reference evidence="9 10" key="1">
    <citation type="submission" date="2019-11" db="EMBL/GenBank/DDBJ databases">
        <authorList>
            <person name="Jiang L.-Q."/>
        </authorList>
    </citation>
    <scope>NUCLEOTIDE SEQUENCE [LARGE SCALE GENOMIC DNA]</scope>
    <source>
        <strain evidence="9 10">YIM 132087</strain>
    </source>
</reference>
<dbReference type="InterPro" id="IPR006115">
    <property type="entry name" value="6PGDH_NADP-bd"/>
</dbReference>
<evidence type="ECO:0000259" key="8">
    <source>
        <dbReference type="Pfam" id="PF14833"/>
    </source>
</evidence>
<dbReference type="PIRSF" id="PIRSF000103">
    <property type="entry name" value="HIBADH"/>
    <property type="match status" value="1"/>
</dbReference>
<evidence type="ECO:0000313" key="9">
    <source>
        <dbReference type="EMBL" id="MTD16348.1"/>
    </source>
</evidence>
<dbReference type="Pfam" id="PF14833">
    <property type="entry name" value="NAD_binding_11"/>
    <property type="match status" value="1"/>
</dbReference>
<dbReference type="Gene3D" id="1.10.1040.10">
    <property type="entry name" value="N-(1-d-carboxylethyl)-l-norvaline Dehydrogenase, domain 2"/>
    <property type="match status" value="1"/>
</dbReference>
<protein>
    <submittedName>
        <fullName evidence="9">3-hydroxyisobutyrate dehydrogenase</fullName>
        <ecNumber evidence="9">1.1.1.31</ecNumber>
    </submittedName>
</protein>
<dbReference type="InterPro" id="IPR011548">
    <property type="entry name" value="HIBADH"/>
</dbReference>
<evidence type="ECO:0000256" key="4">
    <source>
        <dbReference type="ARBA" id="ARBA00023002"/>
    </source>
</evidence>
<dbReference type="EC" id="1.1.1.31" evidence="9"/>
<comment type="pathway">
    <text evidence="1">Amino-acid degradation.</text>
</comment>
<accession>A0A7K1FQC8</accession>
<feature type="domain" description="3-hydroxyisobutyrate dehydrogenase-like NAD-binding" evidence="8">
    <location>
        <begin position="180"/>
        <end position="306"/>
    </location>
</feature>
<dbReference type="GO" id="GO:0009083">
    <property type="term" value="P:branched-chain amino acid catabolic process"/>
    <property type="evidence" value="ECO:0007669"/>
    <property type="project" value="UniProtKB-KW"/>
</dbReference>
<keyword evidence="4 9" id="KW-0560">Oxidoreductase</keyword>
<keyword evidence="10" id="KW-1185">Reference proteome</keyword>
<evidence type="ECO:0000313" key="10">
    <source>
        <dbReference type="Proteomes" id="UP000460221"/>
    </source>
</evidence>
<dbReference type="GO" id="GO:0050661">
    <property type="term" value="F:NADP binding"/>
    <property type="evidence" value="ECO:0007669"/>
    <property type="project" value="InterPro"/>
</dbReference>
<dbReference type="InterPro" id="IPR036291">
    <property type="entry name" value="NAD(P)-bd_dom_sf"/>
</dbReference>
<evidence type="ECO:0000256" key="2">
    <source>
        <dbReference type="ARBA" id="ARBA00009080"/>
    </source>
</evidence>
<dbReference type="Pfam" id="PF03446">
    <property type="entry name" value="NAD_binding_2"/>
    <property type="match status" value="1"/>
</dbReference>
<keyword evidence="5" id="KW-0520">NAD</keyword>
<dbReference type="SUPFAM" id="SSF48179">
    <property type="entry name" value="6-phosphogluconate dehydrogenase C-terminal domain-like"/>
    <property type="match status" value="1"/>
</dbReference>
<gene>
    <name evidence="9" type="primary">mmsB</name>
    <name evidence="9" type="ORF">GIS00_20615</name>
</gene>
<dbReference type="Proteomes" id="UP000460221">
    <property type="component" value="Unassembled WGS sequence"/>
</dbReference>
<comment type="similarity">
    <text evidence="2">Belongs to the HIBADH-related family.</text>
</comment>
<dbReference type="PANTHER" id="PTHR22981:SF7">
    <property type="entry name" value="3-HYDROXYISOBUTYRATE DEHYDROGENASE, MITOCHONDRIAL"/>
    <property type="match status" value="1"/>
</dbReference>
<feature type="domain" description="6-phosphogluconate dehydrogenase NADP-binding" evidence="7">
    <location>
        <begin position="18"/>
        <end position="177"/>
    </location>
</feature>
<evidence type="ECO:0000256" key="1">
    <source>
        <dbReference type="ARBA" id="ARBA00005023"/>
    </source>
</evidence>
<evidence type="ECO:0000256" key="6">
    <source>
        <dbReference type="PIRSR" id="PIRSR000103-1"/>
    </source>
</evidence>
<dbReference type="Gene3D" id="3.40.50.720">
    <property type="entry name" value="NAD(P)-binding Rossmann-like Domain"/>
    <property type="match status" value="1"/>
</dbReference>
<dbReference type="GO" id="GO:0008442">
    <property type="term" value="F:3-hydroxyisobutyrate dehydrogenase activity"/>
    <property type="evidence" value="ECO:0007669"/>
    <property type="project" value="UniProtKB-EC"/>
</dbReference>
<dbReference type="PANTHER" id="PTHR22981">
    <property type="entry name" value="3-HYDROXYISOBUTYRATE DEHYDROGENASE-RELATED"/>
    <property type="match status" value="1"/>
</dbReference>
<dbReference type="InterPro" id="IPR008927">
    <property type="entry name" value="6-PGluconate_DH-like_C_sf"/>
</dbReference>
<evidence type="ECO:0000259" key="7">
    <source>
        <dbReference type="Pfam" id="PF03446"/>
    </source>
</evidence>
<dbReference type="GO" id="GO:0051287">
    <property type="term" value="F:NAD binding"/>
    <property type="evidence" value="ECO:0007669"/>
    <property type="project" value="InterPro"/>
</dbReference>
<feature type="active site" evidence="6">
    <location>
        <position position="186"/>
    </location>
</feature>
<comment type="caution">
    <text evidence="9">The sequence shown here is derived from an EMBL/GenBank/DDBJ whole genome shotgun (WGS) entry which is preliminary data.</text>
</comment>
<dbReference type="EMBL" id="WLYK01000009">
    <property type="protein sequence ID" value="MTD16348.1"/>
    <property type="molecule type" value="Genomic_DNA"/>
</dbReference>
<dbReference type="SUPFAM" id="SSF51735">
    <property type="entry name" value="NAD(P)-binding Rossmann-fold domains"/>
    <property type="match status" value="1"/>
</dbReference>
<evidence type="ECO:0000256" key="3">
    <source>
        <dbReference type="ARBA" id="ARBA00022456"/>
    </source>
</evidence>
<dbReference type="InterPro" id="IPR013328">
    <property type="entry name" value="6PGD_dom2"/>
</dbReference>
<dbReference type="InterPro" id="IPR029154">
    <property type="entry name" value="HIBADH-like_NADP-bd"/>
</dbReference>
<keyword evidence="3" id="KW-0101">Branched-chain amino acid catabolism</keyword>
<evidence type="ECO:0000256" key="5">
    <source>
        <dbReference type="ARBA" id="ARBA00023027"/>
    </source>
</evidence>
<sequence length="316" mass="32884">MSGDARRHHTRTKEFQMKVAWIGLGNMGTPMAANLVAAGHQVTGFDLSEAARDHAAEQNVGVATSAAEAVKDVDVVFTMLPAGKHVKSALADAGGILDHLPAGALVVDSSTIDITTARELHEIVTGRGFPFLDAPVSGGVSGAQAGTLTFMVGGPEENLEKVRPLIEAMAGRIFHTGGPGSGQAAKCANNMMLAVNMAGLAEGAVLAERLGLDPKVFYDLASVSSGESWALRTWYPVAGVVETAAVNRDFEGGFAVNLMRKDLGLALEAGESTDTDLPVATMVSTFLDQMIELGWGGKDTASLVRLVDGTITRPEA</sequence>
<dbReference type="NCBIfam" id="TIGR01692">
    <property type="entry name" value="HIBADH"/>
    <property type="match status" value="1"/>
</dbReference>